<evidence type="ECO:0000256" key="1">
    <source>
        <dbReference type="SAM" id="MobiDB-lite"/>
    </source>
</evidence>
<dbReference type="AlphaFoldDB" id="A0A8T4IG33"/>
<accession>A0A8T4IG33</accession>
<dbReference type="Proteomes" id="UP000676996">
    <property type="component" value="Unassembled WGS sequence"/>
</dbReference>
<organism evidence="2 3">
    <name type="scientific">Stakelama marina</name>
    <dbReference type="NCBI Taxonomy" id="2826939"/>
    <lineage>
        <taxon>Bacteria</taxon>
        <taxon>Pseudomonadati</taxon>
        <taxon>Pseudomonadota</taxon>
        <taxon>Alphaproteobacteria</taxon>
        <taxon>Sphingomonadales</taxon>
        <taxon>Sphingomonadaceae</taxon>
        <taxon>Stakelama</taxon>
    </lineage>
</organism>
<gene>
    <name evidence="2" type="ORF">J7S20_13505</name>
</gene>
<reference evidence="2" key="1">
    <citation type="submission" date="2021-04" db="EMBL/GenBank/DDBJ databases">
        <title>Ouciella asimina sp. nov., isolated from the surface seawater in the hydrothermal field of Okinawa Trough.</title>
        <authorList>
            <person name="Shuang W."/>
        </authorList>
    </citation>
    <scope>NUCLEOTIDE SEQUENCE</scope>
    <source>
        <strain evidence="2">LXI357</strain>
    </source>
</reference>
<evidence type="ECO:0000313" key="3">
    <source>
        <dbReference type="Proteomes" id="UP000676996"/>
    </source>
</evidence>
<proteinExistence type="predicted"/>
<protein>
    <recommendedName>
        <fullName evidence="4">Response receiver domain-containing protein</fullName>
    </recommendedName>
</protein>
<feature type="region of interest" description="Disordered" evidence="1">
    <location>
        <begin position="646"/>
        <end position="666"/>
    </location>
</feature>
<evidence type="ECO:0000313" key="2">
    <source>
        <dbReference type="EMBL" id="MBR0553520.1"/>
    </source>
</evidence>
<keyword evidence="3" id="KW-1185">Reference proteome</keyword>
<sequence length="666" mass="73404">MTLGDLLAQKRITTALVVDDVCDAVPTATDIGPENEAWAIFNDDLTAEQRQLIEAAYEDAKDRSFDELVSDDAYVAAVWGLRDTLTEVAAPLFEQYLADQASDQTYVDVVVQKLQELGLECRTSGRDFIEAAQEVDLIVIDLFFNKAQDEAALHASKRMLRDAIEKRRATPPLVILMSRSPRLEDKREEFRDEVGLLDSGFRIIRKSELEDAGKLDRQLERLAHNADDSRMLARFFESLEQGMADATSRTLKLLRNLRLSDIGQIQQLLLNAEGEPAGSYLVDVFDRVLQHEIERERQIIDAAIPLNAFSAVSHPSPYVAGSPALQELVERLLTQNSERLRLPGSLEAQVTFGDVLQVTEGSDLDRLRTTIAVDLDANTVLLVLTPVCDLQRNGAPRILLLVGKTQPLGVTSWKYGDDARTAAIRLDDEVSWIKWNLKHIDTVSHEQLSKAFDDNDLKVVARLREAHALELQQRVLSGLGRVGLVAAMPATFAVDVEIYHPDSEGVPVRLDVPALNDGAVCFVGREDNGKPALRLVMTDVSCDGVLDALNKLDPDLVAPGAQAVLSHVQSSEDLRKLLETGLDLNSAKSDSWTYIPSISGEQALAKMGLLAWNYDFAPEALGKKDLPKAGVIILVKDREQADAVGRDEAIRSGLLPTETDSEPSPD</sequence>
<comment type="caution">
    <text evidence="2">The sequence shown here is derived from an EMBL/GenBank/DDBJ whole genome shotgun (WGS) entry which is preliminary data.</text>
</comment>
<name>A0A8T4IG33_9SPHN</name>
<dbReference type="RefSeq" id="WP_284054770.1">
    <property type="nucleotide sequence ID" value="NZ_JAGRQC010000004.1"/>
</dbReference>
<evidence type="ECO:0008006" key="4">
    <source>
        <dbReference type="Google" id="ProtNLM"/>
    </source>
</evidence>
<dbReference type="EMBL" id="JAGRQC010000004">
    <property type="protein sequence ID" value="MBR0553520.1"/>
    <property type="molecule type" value="Genomic_DNA"/>
</dbReference>